<protein>
    <submittedName>
        <fullName evidence="3">Uncharacterized protein</fullName>
    </submittedName>
</protein>
<evidence type="ECO:0000313" key="3">
    <source>
        <dbReference type="EMBL" id="KAK0724528.1"/>
    </source>
</evidence>
<comment type="caution">
    <text evidence="3">The sequence shown here is derived from an EMBL/GenBank/DDBJ whole genome shotgun (WGS) entry which is preliminary data.</text>
</comment>
<gene>
    <name evidence="3" type="ORF">B0H67DRAFT_680108</name>
</gene>
<feature type="region of interest" description="Disordered" evidence="1">
    <location>
        <begin position="99"/>
        <end position="119"/>
    </location>
</feature>
<name>A0AA40AYW3_9PEZI</name>
<evidence type="ECO:0000256" key="2">
    <source>
        <dbReference type="SAM" id="SignalP"/>
    </source>
</evidence>
<dbReference type="Proteomes" id="UP001172102">
    <property type="component" value="Unassembled WGS sequence"/>
</dbReference>
<dbReference type="AlphaFoldDB" id="A0AA40AYW3"/>
<organism evidence="3 4">
    <name type="scientific">Lasiosphaeris hirsuta</name>
    <dbReference type="NCBI Taxonomy" id="260670"/>
    <lineage>
        <taxon>Eukaryota</taxon>
        <taxon>Fungi</taxon>
        <taxon>Dikarya</taxon>
        <taxon>Ascomycota</taxon>
        <taxon>Pezizomycotina</taxon>
        <taxon>Sordariomycetes</taxon>
        <taxon>Sordariomycetidae</taxon>
        <taxon>Sordariales</taxon>
        <taxon>Lasiosphaeriaceae</taxon>
        <taxon>Lasiosphaeris</taxon>
    </lineage>
</organism>
<proteinExistence type="predicted"/>
<feature type="signal peptide" evidence="2">
    <location>
        <begin position="1"/>
        <end position="15"/>
    </location>
</feature>
<evidence type="ECO:0000256" key="1">
    <source>
        <dbReference type="SAM" id="MobiDB-lite"/>
    </source>
</evidence>
<keyword evidence="4" id="KW-1185">Reference proteome</keyword>
<accession>A0AA40AYW3</accession>
<keyword evidence="2" id="KW-0732">Signal</keyword>
<sequence length="232" mass="25797">MGCVMLEIIIWLVYGYPSVKRFRSNVRGQYRESVPCYALESSPDGRILNGKLQPIVERWLSHIAGNPICADDTALGELIINLVRSRLLVVELPPFRGQTFHEKSPERDKIEEPSAGPRLMVSSPTVIGGNLVPSRTTLGRQRATSVELAKALEQIMDDEDRPYDYWLRQVLVRVPAPDFDLAENPLNASLKVLQDAAGYLTPGLAKAGGRHLDSFAQDPKFKDVRKPLGPPV</sequence>
<feature type="compositionally biased region" description="Basic and acidic residues" evidence="1">
    <location>
        <begin position="99"/>
        <end position="112"/>
    </location>
</feature>
<feature type="chain" id="PRO_5041360177" evidence="2">
    <location>
        <begin position="16"/>
        <end position="232"/>
    </location>
</feature>
<dbReference type="EMBL" id="JAUKUA010000002">
    <property type="protein sequence ID" value="KAK0724528.1"/>
    <property type="molecule type" value="Genomic_DNA"/>
</dbReference>
<reference evidence="3" key="1">
    <citation type="submission" date="2023-06" db="EMBL/GenBank/DDBJ databases">
        <title>Genome-scale phylogeny and comparative genomics of the fungal order Sordariales.</title>
        <authorList>
            <consortium name="Lawrence Berkeley National Laboratory"/>
            <person name="Hensen N."/>
            <person name="Bonometti L."/>
            <person name="Westerberg I."/>
            <person name="Brannstrom I.O."/>
            <person name="Guillou S."/>
            <person name="Cros-Aarteil S."/>
            <person name="Calhoun S."/>
            <person name="Haridas S."/>
            <person name="Kuo A."/>
            <person name="Mondo S."/>
            <person name="Pangilinan J."/>
            <person name="Riley R."/>
            <person name="Labutti K."/>
            <person name="Andreopoulos B."/>
            <person name="Lipzen A."/>
            <person name="Chen C."/>
            <person name="Yanf M."/>
            <person name="Daum C."/>
            <person name="Ng V."/>
            <person name="Clum A."/>
            <person name="Steindorff A."/>
            <person name="Ohm R."/>
            <person name="Martin F."/>
            <person name="Silar P."/>
            <person name="Natvig D."/>
            <person name="Lalanne C."/>
            <person name="Gautier V."/>
            <person name="Ament-Velasquez S.L."/>
            <person name="Kruys A."/>
            <person name="Hutchinson M.I."/>
            <person name="Powell A.J."/>
            <person name="Barry K."/>
            <person name="Miller A.N."/>
            <person name="Grigoriev I.V."/>
            <person name="Debuchy R."/>
            <person name="Gladieux P."/>
            <person name="Thoren M.H."/>
            <person name="Johannesson H."/>
        </authorList>
    </citation>
    <scope>NUCLEOTIDE SEQUENCE</scope>
    <source>
        <strain evidence="3">SMH4607-1</strain>
    </source>
</reference>
<evidence type="ECO:0000313" key="4">
    <source>
        <dbReference type="Proteomes" id="UP001172102"/>
    </source>
</evidence>